<dbReference type="EnsemblMetazoa" id="MESCA000341-RA">
    <property type="protein sequence ID" value="MESCA000341-PA"/>
    <property type="gene ID" value="MESCA000341"/>
</dbReference>
<evidence type="ECO:0000313" key="3">
    <source>
        <dbReference type="Proteomes" id="UP000015102"/>
    </source>
</evidence>
<keyword evidence="3" id="KW-1185">Reference proteome</keyword>
<evidence type="ECO:0000313" key="2">
    <source>
        <dbReference type="EnsemblMetazoa" id="MESCA000341-PA"/>
    </source>
</evidence>
<protein>
    <recommendedName>
        <fullName evidence="4">Reverse transcriptase domain-containing protein</fullName>
    </recommendedName>
</protein>
<dbReference type="HOGENOM" id="CLU_191714_0_0_1"/>
<dbReference type="Proteomes" id="UP000015102">
    <property type="component" value="Unassembled WGS sequence"/>
</dbReference>
<proteinExistence type="predicted"/>
<organism evidence="2 3">
    <name type="scientific">Megaselia scalaris</name>
    <name type="common">Humpbacked fly</name>
    <name type="synonym">Phora scalaris</name>
    <dbReference type="NCBI Taxonomy" id="36166"/>
    <lineage>
        <taxon>Eukaryota</taxon>
        <taxon>Metazoa</taxon>
        <taxon>Ecdysozoa</taxon>
        <taxon>Arthropoda</taxon>
        <taxon>Hexapoda</taxon>
        <taxon>Insecta</taxon>
        <taxon>Pterygota</taxon>
        <taxon>Neoptera</taxon>
        <taxon>Endopterygota</taxon>
        <taxon>Diptera</taxon>
        <taxon>Brachycera</taxon>
        <taxon>Muscomorpha</taxon>
        <taxon>Platypezoidea</taxon>
        <taxon>Phoridae</taxon>
        <taxon>Megaseliini</taxon>
        <taxon>Megaselia</taxon>
    </lineage>
</organism>
<accession>T1GAT0</accession>
<reference evidence="3" key="1">
    <citation type="submission" date="2013-02" db="EMBL/GenBank/DDBJ databases">
        <authorList>
            <person name="Hughes D."/>
        </authorList>
    </citation>
    <scope>NUCLEOTIDE SEQUENCE</scope>
    <source>
        <strain>Durham</strain>
        <strain evidence="3">NC isolate 2 -- Noor lab</strain>
    </source>
</reference>
<reference evidence="2" key="2">
    <citation type="submission" date="2015-06" db="UniProtKB">
        <authorList>
            <consortium name="EnsemblMetazoa"/>
        </authorList>
    </citation>
    <scope>IDENTIFICATION</scope>
</reference>
<feature type="compositionally biased region" description="Polar residues" evidence="1">
    <location>
        <begin position="11"/>
        <end position="21"/>
    </location>
</feature>
<name>T1GAT0_MEGSC</name>
<evidence type="ECO:0000256" key="1">
    <source>
        <dbReference type="SAM" id="MobiDB-lite"/>
    </source>
</evidence>
<sequence>MVTSLCDESVKNSSANCDKSRMTPQKESLDFNCNEDIPSLTTEEVRNIIQRFKYNKSAGSDGIPAEVLKSAGINFIDSFHELLVKI</sequence>
<feature type="region of interest" description="Disordered" evidence="1">
    <location>
        <begin position="1"/>
        <end position="21"/>
    </location>
</feature>
<dbReference type="AlphaFoldDB" id="T1GAT0"/>
<dbReference type="EMBL" id="CAQQ02013290">
    <property type="status" value="NOT_ANNOTATED_CDS"/>
    <property type="molecule type" value="Genomic_DNA"/>
</dbReference>
<evidence type="ECO:0008006" key="4">
    <source>
        <dbReference type="Google" id="ProtNLM"/>
    </source>
</evidence>